<proteinExistence type="predicted"/>
<accession>A0ABS3VA12</accession>
<evidence type="ECO:0000313" key="2">
    <source>
        <dbReference type="Proteomes" id="UP000671399"/>
    </source>
</evidence>
<reference evidence="1 2" key="1">
    <citation type="submission" date="2021-03" db="EMBL/GenBank/DDBJ databases">
        <authorList>
            <person name="Lee D.-H."/>
        </authorList>
    </citation>
    <scope>NUCLEOTIDE SEQUENCE [LARGE SCALE GENOMIC DNA]</scope>
    <source>
        <strain evidence="1 2">MMS20-R2-23</strain>
    </source>
</reference>
<dbReference type="RefSeq" id="WP_208568085.1">
    <property type="nucleotide sequence ID" value="NZ_JAGFWR010000008.1"/>
</dbReference>
<sequence length="122" mass="13295">MSDDDLTVPVPPADPTRELLIWPDYQRDAGGRTTARRVGLDEQAARWRATVDAGRPTEERLGRAAPGLVSMSSARGLVVAAMLRELAARVRPGFSCGPVRSDGSLSVLARELADDLRRRTDR</sequence>
<evidence type="ECO:0000313" key="1">
    <source>
        <dbReference type="EMBL" id="MBO4162455.1"/>
    </source>
</evidence>
<comment type="caution">
    <text evidence="1">The sequence shown here is derived from an EMBL/GenBank/DDBJ whole genome shotgun (WGS) entry which is preliminary data.</text>
</comment>
<gene>
    <name evidence="1" type="ORF">JQN83_16790</name>
</gene>
<organism evidence="1 2">
    <name type="scientific">Micromonospora antibiotica</name>
    <dbReference type="NCBI Taxonomy" id="2807623"/>
    <lineage>
        <taxon>Bacteria</taxon>
        <taxon>Bacillati</taxon>
        <taxon>Actinomycetota</taxon>
        <taxon>Actinomycetes</taxon>
        <taxon>Micromonosporales</taxon>
        <taxon>Micromonosporaceae</taxon>
        <taxon>Micromonospora</taxon>
    </lineage>
</organism>
<dbReference type="Proteomes" id="UP000671399">
    <property type="component" value="Unassembled WGS sequence"/>
</dbReference>
<protein>
    <submittedName>
        <fullName evidence="1">Uncharacterized protein</fullName>
    </submittedName>
</protein>
<keyword evidence="2" id="KW-1185">Reference proteome</keyword>
<name>A0ABS3VA12_9ACTN</name>
<dbReference type="EMBL" id="JAGFWR010000008">
    <property type="protein sequence ID" value="MBO4162455.1"/>
    <property type="molecule type" value="Genomic_DNA"/>
</dbReference>